<feature type="non-terminal residue" evidence="1">
    <location>
        <position position="1"/>
    </location>
</feature>
<name>A0A6G0Z6P4_APHCR</name>
<protein>
    <submittedName>
        <fullName evidence="1">Uncharacterized protein</fullName>
    </submittedName>
</protein>
<proteinExistence type="predicted"/>
<comment type="caution">
    <text evidence="1">The sequence shown here is derived from an EMBL/GenBank/DDBJ whole genome shotgun (WGS) entry which is preliminary data.</text>
</comment>
<evidence type="ECO:0000313" key="1">
    <source>
        <dbReference type="EMBL" id="KAF0766178.1"/>
    </source>
</evidence>
<gene>
    <name evidence="1" type="ORF">FWK35_00034279</name>
</gene>
<sequence length="71" mass="8268">PPKCYKCQIYECTSNYCNHTSHCAKCGVDHFSKIYNKNKSSPAKYALLRSHFQLQRISKVQSHPQAPYNIY</sequence>
<dbReference type="Proteomes" id="UP000478052">
    <property type="component" value="Unassembled WGS sequence"/>
</dbReference>
<evidence type="ECO:0000313" key="2">
    <source>
        <dbReference type="Proteomes" id="UP000478052"/>
    </source>
</evidence>
<dbReference type="EMBL" id="VUJU01001249">
    <property type="protein sequence ID" value="KAF0766178.1"/>
    <property type="molecule type" value="Genomic_DNA"/>
</dbReference>
<dbReference type="AlphaFoldDB" id="A0A6G0Z6P4"/>
<keyword evidence="2" id="KW-1185">Reference proteome</keyword>
<accession>A0A6G0Z6P4</accession>
<reference evidence="1 2" key="1">
    <citation type="submission" date="2019-08" db="EMBL/GenBank/DDBJ databases">
        <title>Whole genome of Aphis craccivora.</title>
        <authorList>
            <person name="Voronova N.V."/>
            <person name="Shulinski R.S."/>
            <person name="Bandarenka Y.V."/>
            <person name="Zhorov D.G."/>
            <person name="Warner D."/>
        </authorList>
    </citation>
    <scope>NUCLEOTIDE SEQUENCE [LARGE SCALE GENOMIC DNA]</scope>
    <source>
        <strain evidence="1">180601</strain>
        <tissue evidence="1">Whole Body</tissue>
    </source>
</reference>
<organism evidence="1 2">
    <name type="scientific">Aphis craccivora</name>
    <name type="common">Cowpea aphid</name>
    <dbReference type="NCBI Taxonomy" id="307492"/>
    <lineage>
        <taxon>Eukaryota</taxon>
        <taxon>Metazoa</taxon>
        <taxon>Ecdysozoa</taxon>
        <taxon>Arthropoda</taxon>
        <taxon>Hexapoda</taxon>
        <taxon>Insecta</taxon>
        <taxon>Pterygota</taxon>
        <taxon>Neoptera</taxon>
        <taxon>Paraneoptera</taxon>
        <taxon>Hemiptera</taxon>
        <taxon>Sternorrhyncha</taxon>
        <taxon>Aphidomorpha</taxon>
        <taxon>Aphidoidea</taxon>
        <taxon>Aphididae</taxon>
        <taxon>Aphidini</taxon>
        <taxon>Aphis</taxon>
        <taxon>Aphis</taxon>
    </lineage>
</organism>